<sequence>MMGGWTLQQIRCPHGPPNHGDEEKGLLACPGSIAKLILHSHSSSSPAPDSPAGSSNHLKSQDSHVCALVFTTWIMEFFQLPPLFAQEHRLCLEAS</sequence>
<evidence type="ECO:0000313" key="2">
    <source>
        <dbReference type="EMBL" id="PKU28599.1"/>
    </source>
</evidence>
<organism evidence="2 3">
    <name type="scientific">Limosa lapponica baueri</name>
    <dbReference type="NCBI Taxonomy" id="1758121"/>
    <lineage>
        <taxon>Eukaryota</taxon>
        <taxon>Metazoa</taxon>
        <taxon>Chordata</taxon>
        <taxon>Craniata</taxon>
        <taxon>Vertebrata</taxon>
        <taxon>Euteleostomi</taxon>
        <taxon>Archelosauria</taxon>
        <taxon>Archosauria</taxon>
        <taxon>Dinosauria</taxon>
        <taxon>Saurischia</taxon>
        <taxon>Theropoda</taxon>
        <taxon>Coelurosauria</taxon>
        <taxon>Aves</taxon>
        <taxon>Neognathae</taxon>
        <taxon>Neoaves</taxon>
        <taxon>Charadriiformes</taxon>
        <taxon>Scolopacidae</taxon>
        <taxon>Limosa</taxon>
    </lineage>
</organism>
<evidence type="ECO:0000313" key="3">
    <source>
        <dbReference type="Proteomes" id="UP000233556"/>
    </source>
</evidence>
<feature type="compositionally biased region" description="Low complexity" evidence="1">
    <location>
        <begin position="40"/>
        <end position="55"/>
    </location>
</feature>
<reference evidence="3" key="1">
    <citation type="submission" date="2017-11" db="EMBL/GenBank/DDBJ databases">
        <authorList>
            <person name="Lima N.C."/>
            <person name="Parody-Merino A.M."/>
            <person name="Battley P.F."/>
            <person name="Fidler A.E."/>
            <person name="Prosdocimi F."/>
        </authorList>
    </citation>
    <scope>NUCLEOTIDE SEQUENCE [LARGE SCALE GENOMIC DNA]</scope>
</reference>
<feature type="region of interest" description="Disordered" evidence="1">
    <location>
        <begin position="40"/>
        <end position="59"/>
    </location>
</feature>
<feature type="region of interest" description="Disordered" evidence="1">
    <location>
        <begin position="1"/>
        <end position="24"/>
    </location>
</feature>
<name>A0A2I0T482_LIMLA</name>
<dbReference type="AlphaFoldDB" id="A0A2I0T482"/>
<keyword evidence="3" id="KW-1185">Reference proteome</keyword>
<evidence type="ECO:0000256" key="1">
    <source>
        <dbReference type="SAM" id="MobiDB-lite"/>
    </source>
</evidence>
<reference evidence="3" key="2">
    <citation type="submission" date="2017-12" db="EMBL/GenBank/DDBJ databases">
        <title>Genome sequence of the Bar-tailed Godwit (Limosa lapponica baueri).</title>
        <authorList>
            <person name="Lima N.C.B."/>
            <person name="Parody-Merino A.M."/>
            <person name="Battley P.F."/>
            <person name="Fidler A.E."/>
            <person name="Prosdocimi F."/>
        </authorList>
    </citation>
    <scope>NUCLEOTIDE SEQUENCE [LARGE SCALE GENOMIC DNA]</scope>
</reference>
<gene>
    <name evidence="2" type="ORF">llap_21097</name>
</gene>
<dbReference type="Proteomes" id="UP000233556">
    <property type="component" value="Unassembled WGS sequence"/>
</dbReference>
<dbReference type="EMBL" id="KZ519912">
    <property type="protein sequence ID" value="PKU28599.1"/>
    <property type="molecule type" value="Genomic_DNA"/>
</dbReference>
<proteinExistence type="predicted"/>
<accession>A0A2I0T482</accession>
<protein>
    <submittedName>
        <fullName evidence="2">Uncharacterized protein</fullName>
    </submittedName>
</protein>